<accession>A0A3P8EZN3</accession>
<gene>
    <name evidence="1" type="ORF">HPBE_LOCUS25070</name>
</gene>
<dbReference type="AlphaFoldDB" id="A0A3P8EZN3"/>
<protein>
    <submittedName>
        <fullName evidence="1">Uncharacterized protein</fullName>
    </submittedName>
</protein>
<sequence length="111" mass="12947">MAEFEMLEQEIEEGEEGLVRTDYIVCRDERIQLARLRQRVFAPQQSRPKPHFPLVRVPSSNDLVMKRLLVSLNFSSNSLHCLLPRSFTYGISSSFRLLPRFTYLSTSDIQI</sequence>
<reference evidence="1" key="1">
    <citation type="submission" date="2018-11" db="EMBL/GenBank/DDBJ databases">
        <authorList>
            <consortium name="Pathogen Informatics"/>
        </authorList>
    </citation>
    <scope>NUCLEOTIDE SEQUENCE [LARGE SCALE GENOMIC DNA]</scope>
</reference>
<evidence type="ECO:0000313" key="1">
    <source>
        <dbReference type="EMBL" id="VDP48915.1"/>
    </source>
</evidence>
<dbReference type="EMBL" id="UZAH01037294">
    <property type="protein sequence ID" value="VDP48915.1"/>
    <property type="molecule type" value="Genomic_DNA"/>
</dbReference>
<organism evidence="1">
    <name type="scientific">Heligmosomoides polygyrus</name>
    <name type="common">Parasitic roundworm</name>
    <dbReference type="NCBI Taxonomy" id="6339"/>
    <lineage>
        <taxon>Eukaryota</taxon>
        <taxon>Metazoa</taxon>
        <taxon>Ecdysozoa</taxon>
        <taxon>Nematoda</taxon>
        <taxon>Chromadorea</taxon>
        <taxon>Rhabditida</taxon>
        <taxon>Rhabditina</taxon>
        <taxon>Rhabditomorpha</taxon>
        <taxon>Strongyloidea</taxon>
        <taxon>Heligmosomidae</taxon>
        <taxon>Heligmosomoides</taxon>
    </lineage>
</organism>
<proteinExistence type="predicted"/>
<dbReference type="OrthoDB" id="5844208at2759"/>
<name>A0A3P8EZN3_HELPZ</name>